<dbReference type="Proteomes" id="UP000005039">
    <property type="component" value="Unassembled WGS sequence"/>
</dbReference>
<keyword evidence="2" id="KW-1185">Reference proteome</keyword>
<accession>I0R7S7</accession>
<dbReference type="EMBL" id="AJGH01000069">
    <property type="protein sequence ID" value="EIC95735.1"/>
    <property type="molecule type" value="Genomic_DNA"/>
</dbReference>
<evidence type="ECO:0000313" key="2">
    <source>
        <dbReference type="Proteomes" id="UP000005039"/>
    </source>
</evidence>
<dbReference type="AlphaFoldDB" id="I0R7S7"/>
<gene>
    <name evidence="1" type="ORF">HMPREF9970_2337</name>
</gene>
<comment type="caution">
    <text evidence="1">The sequence shown here is derived from an EMBL/GenBank/DDBJ whole genome shotgun (WGS) entry which is preliminary data.</text>
</comment>
<dbReference type="PATRIC" id="fig|1095750.3.peg.1553"/>
<proteinExistence type="predicted"/>
<sequence length="60" mass="7248">MYAYQESKKTETLKKLPVLPDYTGILFMTMRQHYITLEEDMESVMYISQISEKEHSREQK</sequence>
<protein>
    <submittedName>
        <fullName evidence="1">Uncharacterized protein</fullName>
    </submittedName>
</protein>
<reference evidence="1 2" key="1">
    <citation type="submission" date="2012-03" db="EMBL/GenBank/DDBJ databases">
        <authorList>
            <person name="Durkin A.S."/>
            <person name="McCorrison J."/>
            <person name="Torralba M."/>
            <person name="Gillis M."/>
            <person name="Methe B."/>
            <person name="Sutton G."/>
            <person name="Nelson K.E."/>
        </authorList>
    </citation>
    <scope>NUCLEOTIDE SEQUENCE [LARGE SCALE GENOMIC DNA]</scope>
    <source>
        <strain evidence="1 2">F0468</strain>
    </source>
</reference>
<name>I0R7S7_9FIRM</name>
<evidence type="ECO:0000313" key="1">
    <source>
        <dbReference type="EMBL" id="EIC95735.1"/>
    </source>
</evidence>
<organism evidence="1 2">
    <name type="scientific">Lachnoanaerobaculum saburreum F0468</name>
    <dbReference type="NCBI Taxonomy" id="1095750"/>
    <lineage>
        <taxon>Bacteria</taxon>
        <taxon>Bacillati</taxon>
        <taxon>Bacillota</taxon>
        <taxon>Clostridia</taxon>
        <taxon>Lachnospirales</taxon>
        <taxon>Lachnospiraceae</taxon>
        <taxon>Lachnoanaerobaculum</taxon>
    </lineage>
</organism>